<comment type="function">
    <text evidence="7">An essential GTPase that binds both GDP and GTP, with rapid nucleotide exchange. Plays a role in 16S rRNA processing and 30S ribosomal subunit biogenesis and possibly also in cell cycle regulation and energy metabolism.</text>
</comment>
<dbReference type="AlphaFoldDB" id="A0AAU9C1R2"/>
<dbReference type="NCBIfam" id="NF000908">
    <property type="entry name" value="PRK00089.1"/>
    <property type="match status" value="1"/>
</dbReference>
<feature type="region of interest" description="G2" evidence="8">
    <location>
        <begin position="36"/>
        <end position="40"/>
    </location>
</feature>
<dbReference type="SUPFAM" id="SSF54814">
    <property type="entry name" value="Prokaryotic type KH domain (KH-domain type II)"/>
    <property type="match status" value="1"/>
</dbReference>
<keyword evidence="7" id="KW-1003">Cell membrane</keyword>
<keyword evidence="4 7" id="KW-0547">Nucleotide-binding</keyword>
<dbReference type="Gene3D" id="3.30.300.20">
    <property type="match status" value="1"/>
</dbReference>
<feature type="region of interest" description="G4" evidence="8">
    <location>
        <begin position="119"/>
        <end position="122"/>
    </location>
</feature>
<dbReference type="PROSITE" id="PS51713">
    <property type="entry name" value="G_ERA"/>
    <property type="match status" value="1"/>
</dbReference>
<evidence type="ECO:0000256" key="9">
    <source>
        <dbReference type="RuleBase" id="RU003761"/>
    </source>
</evidence>
<feature type="binding site" evidence="7">
    <location>
        <begin position="10"/>
        <end position="17"/>
    </location>
    <ligand>
        <name>GTP</name>
        <dbReference type="ChEBI" id="CHEBI:37565"/>
    </ligand>
</feature>
<dbReference type="CDD" id="cd22534">
    <property type="entry name" value="KH-II_Era"/>
    <property type="match status" value="1"/>
</dbReference>
<evidence type="ECO:0000256" key="7">
    <source>
        <dbReference type="HAMAP-Rule" id="MF_00367"/>
    </source>
</evidence>
<dbReference type="InterPro" id="IPR015946">
    <property type="entry name" value="KH_dom-like_a/b"/>
</dbReference>
<comment type="similarity">
    <text evidence="1 7 8 9">Belongs to the TRAFAC class TrmE-Era-EngA-EngB-Septin-like GTPase superfamily. Era GTPase family.</text>
</comment>
<proteinExistence type="inferred from homology"/>
<comment type="subunit">
    <text evidence="7">Monomer.</text>
</comment>
<evidence type="ECO:0000256" key="8">
    <source>
        <dbReference type="PROSITE-ProRule" id="PRU01050"/>
    </source>
</evidence>
<feature type="domain" description="Era-type G" evidence="11">
    <location>
        <begin position="2"/>
        <end position="170"/>
    </location>
</feature>
<dbReference type="PANTHER" id="PTHR42698:SF1">
    <property type="entry name" value="GTPASE ERA, MITOCHONDRIAL"/>
    <property type="match status" value="1"/>
</dbReference>
<evidence type="ECO:0000259" key="10">
    <source>
        <dbReference type="PROSITE" id="PS50823"/>
    </source>
</evidence>
<dbReference type="GO" id="GO:0005886">
    <property type="term" value="C:plasma membrane"/>
    <property type="evidence" value="ECO:0007669"/>
    <property type="project" value="UniProtKB-SubCell"/>
</dbReference>
<dbReference type="InterPro" id="IPR004044">
    <property type="entry name" value="KH_dom_type_2"/>
</dbReference>
<evidence type="ECO:0000256" key="6">
    <source>
        <dbReference type="ARBA" id="ARBA00023134"/>
    </source>
</evidence>
<evidence type="ECO:0000313" key="12">
    <source>
        <dbReference type="EMBL" id="BCX81523.1"/>
    </source>
</evidence>
<dbReference type="RefSeq" id="WP_317706445.1">
    <property type="nucleotide sequence ID" value="NZ_AP024714.1"/>
</dbReference>
<evidence type="ECO:0000256" key="5">
    <source>
        <dbReference type="ARBA" id="ARBA00022884"/>
    </source>
</evidence>
<organism evidence="12 13">
    <name type="scientific">Methylomarinovum caldicuralii</name>
    <dbReference type="NCBI Taxonomy" id="438856"/>
    <lineage>
        <taxon>Bacteria</taxon>
        <taxon>Pseudomonadati</taxon>
        <taxon>Pseudomonadota</taxon>
        <taxon>Gammaproteobacteria</taxon>
        <taxon>Methylococcales</taxon>
        <taxon>Methylothermaceae</taxon>
        <taxon>Methylomarinovum</taxon>
    </lineage>
</organism>
<keyword evidence="5 7" id="KW-0694">RNA-binding</keyword>
<feature type="domain" description="KH type-2" evidence="10">
    <location>
        <begin position="193"/>
        <end position="277"/>
    </location>
</feature>
<evidence type="ECO:0000256" key="2">
    <source>
        <dbReference type="ARBA" id="ARBA00020484"/>
    </source>
</evidence>
<keyword evidence="6 7" id="KW-0342">GTP-binding</keyword>
<dbReference type="PROSITE" id="PS50823">
    <property type="entry name" value="KH_TYPE_2"/>
    <property type="match status" value="1"/>
</dbReference>
<evidence type="ECO:0000256" key="3">
    <source>
        <dbReference type="ARBA" id="ARBA00022517"/>
    </source>
</evidence>
<keyword evidence="13" id="KW-1185">Reference proteome</keyword>
<dbReference type="FunFam" id="3.40.50.300:FF:000094">
    <property type="entry name" value="GTPase Era"/>
    <property type="match status" value="1"/>
</dbReference>
<comment type="subcellular location">
    <subcellularLocation>
        <location evidence="7">Cytoplasm</location>
    </subcellularLocation>
    <subcellularLocation>
        <location evidence="7">Cell membrane</location>
        <topology evidence="7">Peripheral membrane protein</topology>
    </subcellularLocation>
</comment>
<dbReference type="SUPFAM" id="SSF52540">
    <property type="entry name" value="P-loop containing nucleoside triphosphate hydrolases"/>
    <property type="match status" value="1"/>
</dbReference>
<dbReference type="EMBL" id="AP024714">
    <property type="protein sequence ID" value="BCX81523.1"/>
    <property type="molecule type" value="Genomic_DNA"/>
</dbReference>
<evidence type="ECO:0000313" key="13">
    <source>
        <dbReference type="Proteomes" id="UP001321825"/>
    </source>
</evidence>
<keyword evidence="7" id="KW-0963">Cytoplasm</keyword>
<name>A0AAU9C1R2_9GAMM</name>
<dbReference type="InterPro" id="IPR030388">
    <property type="entry name" value="G_ERA_dom"/>
</dbReference>
<gene>
    <name evidence="7" type="primary">era</name>
    <name evidence="12" type="ORF">MIT9_P1101</name>
</gene>
<evidence type="ECO:0000256" key="4">
    <source>
        <dbReference type="ARBA" id="ARBA00022741"/>
    </source>
</evidence>
<dbReference type="CDD" id="cd04163">
    <property type="entry name" value="Era"/>
    <property type="match status" value="1"/>
</dbReference>
<dbReference type="KEGG" id="mcau:MIT9_P1101"/>
<keyword evidence="7" id="KW-0699">rRNA-binding</keyword>
<feature type="region of interest" description="G5" evidence="8">
    <location>
        <begin position="149"/>
        <end position="151"/>
    </location>
</feature>
<dbReference type="PANTHER" id="PTHR42698">
    <property type="entry name" value="GTPASE ERA"/>
    <property type="match status" value="1"/>
</dbReference>
<dbReference type="InterPro" id="IPR009019">
    <property type="entry name" value="KH_sf_prok-type"/>
</dbReference>
<keyword evidence="7" id="KW-0472">Membrane</keyword>
<evidence type="ECO:0000256" key="1">
    <source>
        <dbReference type="ARBA" id="ARBA00007921"/>
    </source>
</evidence>
<dbReference type="NCBIfam" id="TIGR00436">
    <property type="entry name" value="era"/>
    <property type="match status" value="1"/>
</dbReference>
<feature type="binding site" evidence="7">
    <location>
        <begin position="57"/>
        <end position="61"/>
    </location>
    <ligand>
        <name>GTP</name>
        <dbReference type="ChEBI" id="CHEBI:37565"/>
    </ligand>
</feature>
<dbReference type="PRINTS" id="PR00326">
    <property type="entry name" value="GTP1OBG"/>
</dbReference>
<feature type="region of interest" description="G1" evidence="8">
    <location>
        <begin position="10"/>
        <end position="17"/>
    </location>
</feature>
<dbReference type="InterPro" id="IPR027417">
    <property type="entry name" value="P-loop_NTPase"/>
</dbReference>
<dbReference type="InterPro" id="IPR005662">
    <property type="entry name" value="GTPase_Era-like"/>
</dbReference>
<dbReference type="FunFam" id="3.30.300.20:FF:000003">
    <property type="entry name" value="GTPase Era"/>
    <property type="match status" value="1"/>
</dbReference>
<dbReference type="InterPro" id="IPR005225">
    <property type="entry name" value="Small_GTP-bd"/>
</dbReference>
<dbReference type="HAMAP" id="MF_00367">
    <property type="entry name" value="GTPase_Era"/>
    <property type="match status" value="1"/>
</dbReference>
<dbReference type="GO" id="GO:0043024">
    <property type="term" value="F:ribosomal small subunit binding"/>
    <property type="evidence" value="ECO:0007669"/>
    <property type="project" value="TreeGrafter"/>
</dbReference>
<dbReference type="GO" id="GO:0003924">
    <property type="term" value="F:GTPase activity"/>
    <property type="evidence" value="ECO:0007669"/>
    <property type="project" value="UniProtKB-UniRule"/>
</dbReference>
<keyword evidence="3 7" id="KW-0690">Ribosome biogenesis</keyword>
<reference evidence="13" key="1">
    <citation type="journal article" date="2024" name="Int. J. Syst. Evol. Microbiol.">
        <title>Methylomarinovum tepidoasis sp. nov., a moderately thermophilic methanotroph of the family Methylothermaceae isolated from a deep-sea hydrothermal field.</title>
        <authorList>
            <person name="Hirayama H."/>
            <person name="Takaki Y."/>
            <person name="Abe M."/>
            <person name="Miyazaki M."/>
            <person name="Uematsu K."/>
            <person name="Matsui Y."/>
            <person name="Takai K."/>
        </authorList>
    </citation>
    <scope>NUCLEOTIDE SEQUENCE [LARGE SCALE GENOMIC DNA]</scope>
    <source>
        <strain evidence="13">IT-9</strain>
    </source>
</reference>
<accession>A0AAU9C1R2</accession>
<dbReference type="GO" id="GO:0070181">
    <property type="term" value="F:small ribosomal subunit rRNA binding"/>
    <property type="evidence" value="ECO:0007669"/>
    <property type="project" value="UniProtKB-UniRule"/>
</dbReference>
<sequence length="293" mass="33129">MKTGYVALIGRPNVGKSTLLNRLLGQKLSIVSRKPQTTRHRILGIKTGAEFQAVYVDTPGIHQGESRALNRYLNRAAASALVGVDVVVWLIDGKGFRKDDALVFEKLKTVKAPVILAINKIDKVKDKKTLLPLIAEAERRYPFAAIVPVSALAGDNVEALEQEIVARLPEGPPIYPEDQITDKPERFFAAEIIREKLLYYLGDEIPHRLTVEIDRFKEENGLTSIYAVIWVERESQKPIIIGRHGELLKKVGQQARLELEDFLDRKVYLNLWVKVKKGWSDDERLLKQLGYAD</sequence>
<dbReference type="GO" id="GO:0005525">
    <property type="term" value="F:GTP binding"/>
    <property type="evidence" value="ECO:0007669"/>
    <property type="project" value="UniProtKB-UniRule"/>
</dbReference>
<feature type="region of interest" description="G3" evidence="8">
    <location>
        <begin position="57"/>
        <end position="60"/>
    </location>
</feature>
<dbReference type="InterPro" id="IPR006073">
    <property type="entry name" value="GTP-bd"/>
</dbReference>
<dbReference type="Pfam" id="PF01926">
    <property type="entry name" value="MMR_HSR1"/>
    <property type="match status" value="1"/>
</dbReference>
<dbReference type="Gene3D" id="3.40.50.300">
    <property type="entry name" value="P-loop containing nucleotide triphosphate hydrolases"/>
    <property type="match status" value="1"/>
</dbReference>
<dbReference type="NCBIfam" id="TIGR00231">
    <property type="entry name" value="small_GTP"/>
    <property type="match status" value="1"/>
</dbReference>
<dbReference type="Proteomes" id="UP001321825">
    <property type="component" value="Chromosome"/>
</dbReference>
<dbReference type="GO" id="GO:0005829">
    <property type="term" value="C:cytosol"/>
    <property type="evidence" value="ECO:0007669"/>
    <property type="project" value="TreeGrafter"/>
</dbReference>
<dbReference type="GO" id="GO:0000028">
    <property type="term" value="P:ribosomal small subunit assembly"/>
    <property type="evidence" value="ECO:0007669"/>
    <property type="project" value="TreeGrafter"/>
</dbReference>
<dbReference type="Pfam" id="PF07650">
    <property type="entry name" value="KH_2"/>
    <property type="match status" value="1"/>
</dbReference>
<evidence type="ECO:0000259" key="11">
    <source>
        <dbReference type="PROSITE" id="PS51713"/>
    </source>
</evidence>
<feature type="binding site" evidence="7">
    <location>
        <begin position="119"/>
        <end position="122"/>
    </location>
    <ligand>
        <name>GTP</name>
        <dbReference type="ChEBI" id="CHEBI:37565"/>
    </ligand>
</feature>
<protein>
    <recommendedName>
        <fullName evidence="2 7">GTPase Era</fullName>
    </recommendedName>
</protein>